<sequence>MARSMSQAKRGDCKNAPGGLLAPLLMLMDKKDSGCKW</sequence>
<dbReference type="HOGENOM" id="CLU_3344608_0_0_4"/>
<accession>W0VEF6</accession>
<evidence type="ECO:0000313" key="2">
    <source>
        <dbReference type="Proteomes" id="UP000027604"/>
    </source>
</evidence>
<name>W0VEF6_9BURK</name>
<proteinExistence type="predicted"/>
<dbReference type="PATRIC" id="fig|1349767.4.peg.2128"/>
<dbReference type="AlphaFoldDB" id="W0VEF6"/>
<keyword evidence="2" id="KW-1185">Reference proteome</keyword>
<evidence type="ECO:0000313" key="1">
    <source>
        <dbReference type="EMBL" id="CDG86075.1"/>
    </source>
</evidence>
<dbReference type="Proteomes" id="UP000027604">
    <property type="component" value="Chromosome I"/>
</dbReference>
<dbReference type="EMBL" id="HG322949">
    <property type="protein sequence ID" value="CDG86075.1"/>
    <property type="molecule type" value="Genomic_DNA"/>
</dbReference>
<gene>
    <name evidence="1" type="ORF">GJA_5479</name>
</gene>
<organism evidence="1 2">
    <name type="scientific">Janthinobacterium agaricidamnosum NBRC 102515 = DSM 9628</name>
    <dbReference type="NCBI Taxonomy" id="1349767"/>
    <lineage>
        <taxon>Bacteria</taxon>
        <taxon>Pseudomonadati</taxon>
        <taxon>Pseudomonadota</taxon>
        <taxon>Betaproteobacteria</taxon>
        <taxon>Burkholderiales</taxon>
        <taxon>Oxalobacteraceae</taxon>
        <taxon>Janthinobacterium</taxon>
    </lineage>
</organism>
<dbReference type="KEGG" id="jag:GJA_5479"/>
<reference evidence="1 2" key="1">
    <citation type="journal article" date="2015" name="Genome Announc.">
        <title>Genome Sequence of Mushroom Soft-Rot Pathogen Janthinobacterium agaricidamnosum.</title>
        <authorList>
            <person name="Graupner K."/>
            <person name="Lackner G."/>
            <person name="Hertweck C."/>
        </authorList>
    </citation>
    <scope>NUCLEOTIDE SEQUENCE [LARGE SCALE GENOMIC DNA]</scope>
    <source>
        <strain evidence="2">NBRC 102515 / DSM 9628</strain>
    </source>
</reference>
<protein>
    <submittedName>
        <fullName evidence="1">Uncharacterized protein</fullName>
    </submittedName>
</protein>